<dbReference type="AlphaFoldDB" id="A0A392V111"/>
<dbReference type="Proteomes" id="UP000265520">
    <property type="component" value="Unassembled WGS sequence"/>
</dbReference>
<dbReference type="EMBL" id="LXQA011002895">
    <property type="protein sequence ID" value="MCI80771.1"/>
    <property type="molecule type" value="Genomic_DNA"/>
</dbReference>
<proteinExistence type="predicted"/>
<evidence type="ECO:0000313" key="1">
    <source>
        <dbReference type="EMBL" id="MCI80771.1"/>
    </source>
</evidence>
<protein>
    <submittedName>
        <fullName evidence="1">Uncharacterized protein</fullName>
    </submittedName>
</protein>
<evidence type="ECO:0000313" key="2">
    <source>
        <dbReference type="Proteomes" id="UP000265520"/>
    </source>
</evidence>
<keyword evidence="2" id="KW-1185">Reference proteome</keyword>
<reference evidence="1 2" key="1">
    <citation type="journal article" date="2018" name="Front. Plant Sci.">
        <title>Red Clover (Trifolium pratense) and Zigzag Clover (T. medium) - A Picture of Genomic Similarities and Differences.</title>
        <authorList>
            <person name="Dluhosova J."/>
            <person name="Istvanek J."/>
            <person name="Nedelnik J."/>
            <person name="Repkova J."/>
        </authorList>
    </citation>
    <scope>NUCLEOTIDE SEQUENCE [LARGE SCALE GENOMIC DNA]</scope>
    <source>
        <strain evidence="2">cv. 10/8</strain>
        <tissue evidence="1">Leaf</tissue>
    </source>
</reference>
<feature type="non-terminal residue" evidence="1">
    <location>
        <position position="1"/>
    </location>
</feature>
<accession>A0A392V111</accession>
<name>A0A392V111_9FABA</name>
<organism evidence="1 2">
    <name type="scientific">Trifolium medium</name>
    <dbReference type="NCBI Taxonomy" id="97028"/>
    <lineage>
        <taxon>Eukaryota</taxon>
        <taxon>Viridiplantae</taxon>
        <taxon>Streptophyta</taxon>
        <taxon>Embryophyta</taxon>
        <taxon>Tracheophyta</taxon>
        <taxon>Spermatophyta</taxon>
        <taxon>Magnoliopsida</taxon>
        <taxon>eudicotyledons</taxon>
        <taxon>Gunneridae</taxon>
        <taxon>Pentapetalae</taxon>
        <taxon>rosids</taxon>
        <taxon>fabids</taxon>
        <taxon>Fabales</taxon>
        <taxon>Fabaceae</taxon>
        <taxon>Papilionoideae</taxon>
        <taxon>50 kb inversion clade</taxon>
        <taxon>NPAAA clade</taxon>
        <taxon>Hologalegina</taxon>
        <taxon>IRL clade</taxon>
        <taxon>Trifolieae</taxon>
        <taxon>Trifolium</taxon>
    </lineage>
</organism>
<sequence length="30" mass="2963">GGTTDIVGLKDGEELAADEGGFVNGGIRSK</sequence>
<comment type="caution">
    <text evidence="1">The sequence shown here is derived from an EMBL/GenBank/DDBJ whole genome shotgun (WGS) entry which is preliminary data.</text>
</comment>